<dbReference type="RefSeq" id="WP_245128496.1">
    <property type="nucleotide sequence ID" value="NZ_JALJEJ010000001.1"/>
</dbReference>
<organism evidence="2 3">
    <name type="scientific">Mucilaginibacter straminoryzae</name>
    <dbReference type="NCBI Taxonomy" id="2932774"/>
    <lineage>
        <taxon>Bacteria</taxon>
        <taxon>Pseudomonadati</taxon>
        <taxon>Bacteroidota</taxon>
        <taxon>Sphingobacteriia</taxon>
        <taxon>Sphingobacteriales</taxon>
        <taxon>Sphingobacteriaceae</taxon>
        <taxon>Mucilaginibacter</taxon>
    </lineage>
</organism>
<accession>A0A9X2BAD2</accession>
<evidence type="ECO:0000256" key="1">
    <source>
        <dbReference type="SAM" id="Phobius"/>
    </source>
</evidence>
<reference evidence="2" key="1">
    <citation type="submission" date="2022-04" db="EMBL/GenBank/DDBJ databases">
        <title>Mucilaginibacter sp. RS28 isolated from freshwater.</title>
        <authorList>
            <person name="Ko S.-R."/>
        </authorList>
    </citation>
    <scope>NUCLEOTIDE SEQUENCE</scope>
    <source>
        <strain evidence="2">RS28</strain>
    </source>
</reference>
<gene>
    <name evidence="2" type="ORF">MUY27_03040</name>
</gene>
<dbReference type="AlphaFoldDB" id="A0A9X2BAD2"/>
<comment type="caution">
    <text evidence="2">The sequence shown here is derived from an EMBL/GenBank/DDBJ whole genome shotgun (WGS) entry which is preliminary data.</text>
</comment>
<name>A0A9X2BAD2_9SPHI</name>
<keyword evidence="3" id="KW-1185">Reference proteome</keyword>
<feature type="transmembrane region" description="Helical" evidence="1">
    <location>
        <begin position="18"/>
        <end position="36"/>
    </location>
</feature>
<sequence>MPLKETAAEPKAKKTKKLWIISTVALIVIVIVIFLTQGRRIKLYYVNIKKNPFKKGDKVYYTNRLIKKGYTIDIYQTIEPENGGSQCLVEAKWVLSADSLNKYKTSQIGTYLDYKVINIWMDDKTQIPMLMYAIKVNKKALYKDLNSYSTPSNIPVGYKEVSGPFYVVAGFTRDKENNGD</sequence>
<evidence type="ECO:0000313" key="2">
    <source>
        <dbReference type="EMBL" id="MCJ8208667.1"/>
    </source>
</evidence>
<dbReference type="EMBL" id="JALJEJ010000001">
    <property type="protein sequence ID" value="MCJ8208667.1"/>
    <property type="molecule type" value="Genomic_DNA"/>
</dbReference>
<keyword evidence="1" id="KW-0472">Membrane</keyword>
<dbReference type="Proteomes" id="UP001139450">
    <property type="component" value="Unassembled WGS sequence"/>
</dbReference>
<protein>
    <submittedName>
        <fullName evidence="2">Uncharacterized protein</fullName>
    </submittedName>
</protein>
<keyword evidence="1" id="KW-0812">Transmembrane</keyword>
<evidence type="ECO:0000313" key="3">
    <source>
        <dbReference type="Proteomes" id="UP001139450"/>
    </source>
</evidence>
<keyword evidence="1" id="KW-1133">Transmembrane helix</keyword>
<proteinExistence type="predicted"/>